<dbReference type="RefSeq" id="XP_016613190.1">
    <property type="nucleotide sequence ID" value="XM_016749148.1"/>
</dbReference>
<dbReference type="InterPro" id="IPR011989">
    <property type="entry name" value="ARM-like"/>
</dbReference>
<evidence type="ECO:0000256" key="6">
    <source>
        <dbReference type="ARBA" id="ARBA00022490"/>
    </source>
</evidence>
<dbReference type="SMART" id="SM00028">
    <property type="entry name" value="TPR"/>
    <property type="match status" value="1"/>
</dbReference>
<comment type="subcellular location">
    <subcellularLocation>
        <location evidence="1">Cytoplasm</location>
        <location evidence="1">Myofibril</location>
        <location evidence="1">Sarcomere</location>
        <location evidence="1">A band</location>
    </subcellularLocation>
    <subcellularLocation>
        <location evidence="2">Cytoplasm</location>
        <location evidence="2">Myofibril</location>
        <location evidence="2">Sarcomere</location>
        <location evidence="2">Z line</location>
    </subcellularLocation>
    <subcellularLocation>
        <location evidence="3">Cytoplasm</location>
        <location evidence="3">Perinuclear region</location>
    </subcellularLocation>
</comment>
<keyword evidence="5" id="KW-0217">Developmental protein</keyword>
<keyword evidence="10" id="KW-0143">Chaperone</keyword>
<evidence type="ECO:0000313" key="15">
    <source>
        <dbReference type="Proteomes" id="UP000053201"/>
    </source>
</evidence>
<keyword evidence="7" id="KW-0517">Myogenesis</keyword>
<dbReference type="GeneID" id="27684525"/>
<dbReference type="Proteomes" id="UP000053201">
    <property type="component" value="Unassembled WGS sequence"/>
</dbReference>
<sequence>MAASHGSPDIQDTEASQGNWERTIEDLTAELQKTSLSAQVLLKRAAAFKAVSKYDEALRDIKTALSLDRNNADAINAMRDLLRTTSEETASNKVSLKGFLLQATGSISNDDKDRLKKTRQAFEAAQRLMVLSKEPDVCGRLVKEGGVELLFPAMIRERETNGEQGAPSLQAALLSIIGNIANIPEHAPLLLPYITEETISLFLGEQDAMSVQLATDIVSTLVLQASGQLSQLGLTDNASFIIKTLTRRLAPSHSDVVRVSSFGGLIKAIANGDLAMALVRSSENVALFGLVDDSNEKIRGLVPAALARIFEQVDDKHEKAVQEACYRLIRDWLDGENSSKKSKGLLALAAVFQARSSYGSAILMKPGLLESIMDCIEFEPVEIQLATIEVLSSACAEKDCRTLVANTCSPFLQKMIKEQDGRLRSAASVTVTKLVSANKDLGKLVDLNPLTMAESFVVTLSDGKADTTSKLRAVEGLAYLTMQPAIKEKLAYNLSFMKTLLGFVTSEDRALHFGVVTIIANLTSYRRKLTQEEEQVRKLREMAKDISVEKPDPLDDDLPVAKRALMAAQAGAISAVVHLAKSDSPRIRDTISQIFLNFATDKRLHGVIVQQGGAKALVELTKSGTPEGIAIAAQALAKVAITVDPNLAFKGQRAAEIVRPLIALCNGENGLRQFEALMALTNLASMNDEVRTRIVQAGGVKAMEYLQFSDNEMIRRAATEALCNMMFDPQVYNSYANAGQSHRLRMFVALSDAEDFGTRRAAAGALAILSSSENACRLIMEESRGIEVVMGMVKEEETHAELHHRGVECLKNLAKANADYARRLEAAGAVKALKRLLLANDEAVAHGAAEALSSFQDQGISIM</sequence>
<evidence type="ECO:0000259" key="13">
    <source>
        <dbReference type="Pfam" id="PF11701"/>
    </source>
</evidence>
<evidence type="ECO:0000256" key="5">
    <source>
        <dbReference type="ARBA" id="ARBA00022473"/>
    </source>
</evidence>
<evidence type="ECO:0000256" key="8">
    <source>
        <dbReference type="ARBA" id="ARBA00022782"/>
    </source>
</evidence>
<evidence type="ECO:0000256" key="4">
    <source>
        <dbReference type="ARBA" id="ARBA00020768"/>
    </source>
</evidence>
<dbReference type="FunCoup" id="A0A0L0HUY3">
    <property type="interactions" value="271"/>
</dbReference>
<dbReference type="Gene3D" id="1.25.40.10">
    <property type="entry name" value="Tetratricopeptide repeat domain"/>
    <property type="match status" value="1"/>
</dbReference>
<dbReference type="AlphaFoldDB" id="A0A0L0HUY3"/>
<dbReference type="GO" id="GO:0030154">
    <property type="term" value="P:cell differentiation"/>
    <property type="evidence" value="ECO:0007669"/>
    <property type="project" value="UniProtKB-KW"/>
</dbReference>
<dbReference type="VEuPathDB" id="FungiDB:SPPG_00820"/>
<dbReference type="PANTHER" id="PTHR45994">
    <property type="entry name" value="FI21225P1"/>
    <property type="match status" value="1"/>
</dbReference>
<dbReference type="OrthoDB" id="199930at2759"/>
<dbReference type="STRING" id="645134.A0A0L0HUY3"/>
<keyword evidence="8" id="KW-0221">Differentiation</keyword>
<organism evidence="14 15">
    <name type="scientific">Spizellomyces punctatus (strain DAOM BR117)</name>
    <dbReference type="NCBI Taxonomy" id="645134"/>
    <lineage>
        <taxon>Eukaryota</taxon>
        <taxon>Fungi</taxon>
        <taxon>Fungi incertae sedis</taxon>
        <taxon>Chytridiomycota</taxon>
        <taxon>Chytridiomycota incertae sedis</taxon>
        <taxon>Chytridiomycetes</taxon>
        <taxon>Spizellomycetales</taxon>
        <taxon>Spizellomycetaceae</taxon>
        <taxon>Spizellomyces</taxon>
    </lineage>
</organism>
<dbReference type="InParanoid" id="A0A0L0HUY3"/>
<feature type="coiled-coil region" evidence="12">
    <location>
        <begin position="522"/>
        <end position="549"/>
    </location>
</feature>
<name>A0A0L0HUY3_SPIPD</name>
<keyword evidence="12" id="KW-0175">Coiled coil</keyword>
<dbReference type="PROSITE" id="PS50005">
    <property type="entry name" value="TPR"/>
    <property type="match status" value="1"/>
</dbReference>
<dbReference type="InterPro" id="IPR000225">
    <property type="entry name" value="Armadillo"/>
</dbReference>
<keyword evidence="9 11" id="KW-0802">TPR repeat</keyword>
<dbReference type="InterPro" id="IPR024660">
    <property type="entry name" value="UCS_central_dom"/>
</dbReference>
<reference evidence="14 15" key="1">
    <citation type="submission" date="2009-08" db="EMBL/GenBank/DDBJ databases">
        <title>The Genome Sequence of Spizellomyces punctatus strain DAOM BR117.</title>
        <authorList>
            <consortium name="The Broad Institute Genome Sequencing Platform"/>
            <person name="Russ C."/>
            <person name="Cuomo C."/>
            <person name="Shea T."/>
            <person name="Young S.K."/>
            <person name="Zeng Q."/>
            <person name="Koehrsen M."/>
            <person name="Haas B."/>
            <person name="Borodovsky M."/>
            <person name="Guigo R."/>
            <person name="Alvarado L."/>
            <person name="Berlin A."/>
            <person name="Bochicchio J."/>
            <person name="Borenstein D."/>
            <person name="Chapman S."/>
            <person name="Chen Z."/>
            <person name="Engels R."/>
            <person name="Freedman E."/>
            <person name="Gellesch M."/>
            <person name="Goldberg J."/>
            <person name="Griggs A."/>
            <person name="Gujja S."/>
            <person name="Heiman D."/>
            <person name="Hepburn T."/>
            <person name="Howarth C."/>
            <person name="Jen D."/>
            <person name="Larson L."/>
            <person name="Lewis B."/>
            <person name="Mehta T."/>
            <person name="Park D."/>
            <person name="Pearson M."/>
            <person name="Roberts A."/>
            <person name="Saif S."/>
            <person name="Shenoy N."/>
            <person name="Sisk P."/>
            <person name="Stolte C."/>
            <person name="Sykes S."/>
            <person name="Thomson T."/>
            <person name="Walk T."/>
            <person name="White J."/>
            <person name="Yandava C."/>
            <person name="Burger G."/>
            <person name="Gray M.W."/>
            <person name="Holland P.W.H."/>
            <person name="King N."/>
            <person name="Lang F.B.F."/>
            <person name="Roger A.J."/>
            <person name="Ruiz-Trillo I."/>
            <person name="Lander E."/>
            <person name="Nusbaum C."/>
        </authorList>
    </citation>
    <scope>NUCLEOTIDE SEQUENCE [LARGE SCALE GENOMIC DNA]</scope>
    <source>
        <strain evidence="14 15">DAOM BR117</strain>
    </source>
</reference>
<accession>A0A0L0HUY3</accession>
<protein>
    <recommendedName>
        <fullName evidence="4">Protein unc-45 homolog B</fullName>
    </recommendedName>
</protein>
<dbReference type="EMBL" id="KQ257450">
    <property type="protein sequence ID" value="KND05151.1"/>
    <property type="molecule type" value="Genomic_DNA"/>
</dbReference>
<keyword evidence="15" id="KW-1185">Reference proteome</keyword>
<dbReference type="SMART" id="SM00185">
    <property type="entry name" value="ARM"/>
    <property type="match status" value="7"/>
</dbReference>
<dbReference type="OMA" id="VCNLMTC"/>
<dbReference type="GO" id="GO:0051879">
    <property type="term" value="F:Hsp90 protein binding"/>
    <property type="evidence" value="ECO:0007669"/>
    <property type="project" value="TreeGrafter"/>
</dbReference>
<evidence type="ECO:0000256" key="2">
    <source>
        <dbReference type="ARBA" id="ARBA00004216"/>
    </source>
</evidence>
<proteinExistence type="predicted"/>
<evidence type="ECO:0000256" key="7">
    <source>
        <dbReference type="ARBA" id="ARBA00022541"/>
    </source>
</evidence>
<dbReference type="Pfam" id="PF11701">
    <property type="entry name" value="UNC45-central"/>
    <property type="match status" value="1"/>
</dbReference>
<dbReference type="eggNOG" id="KOG4151">
    <property type="taxonomic scope" value="Eukaryota"/>
</dbReference>
<keyword evidence="6" id="KW-0963">Cytoplasm</keyword>
<gene>
    <name evidence="14" type="ORF">SPPG_00820</name>
</gene>
<evidence type="ECO:0000256" key="11">
    <source>
        <dbReference type="PROSITE-ProRule" id="PRU00339"/>
    </source>
</evidence>
<dbReference type="SUPFAM" id="SSF48452">
    <property type="entry name" value="TPR-like"/>
    <property type="match status" value="1"/>
</dbReference>
<evidence type="ECO:0000256" key="9">
    <source>
        <dbReference type="ARBA" id="ARBA00022803"/>
    </source>
</evidence>
<dbReference type="GO" id="GO:0048471">
    <property type="term" value="C:perinuclear region of cytoplasm"/>
    <property type="evidence" value="ECO:0007669"/>
    <property type="project" value="UniProtKB-SubCell"/>
</dbReference>
<evidence type="ECO:0000256" key="10">
    <source>
        <dbReference type="ARBA" id="ARBA00023186"/>
    </source>
</evidence>
<evidence type="ECO:0000313" key="14">
    <source>
        <dbReference type="EMBL" id="KND05151.1"/>
    </source>
</evidence>
<feature type="domain" description="UNC-45/Cro1/She4 central" evidence="13">
    <location>
        <begin position="293"/>
        <end position="434"/>
    </location>
</feature>
<dbReference type="InterPro" id="IPR019734">
    <property type="entry name" value="TPR_rpt"/>
</dbReference>
<dbReference type="SUPFAM" id="SSF48371">
    <property type="entry name" value="ARM repeat"/>
    <property type="match status" value="2"/>
</dbReference>
<evidence type="ECO:0000256" key="12">
    <source>
        <dbReference type="SAM" id="Coils"/>
    </source>
</evidence>
<dbReference type="Gene3D" id="1.25.10.10">
    <property type="entry name" value="Leucine-rich Repeat Variant"/>
    <property type="match status" value="2"/>
</dbReference>
<dbReference type="InterPro" id="IPR011990">
    <property type="entry name" value="TPR-like_helical_dom_sf"/>
</dbReference>
<dbReference type="InterPro" id="IPR016024">
    <property type="entry name" value="ARM-type_fold"/>
</dbReference>
<feature type="repeat" description="TPR" evidence="11">
    <location>
        <begin position="38"/>
        <end position="71"/>
    </location>
</feature>
<evidence type="ECO:0000256" key="1">
    <source>
        <dbReference type="ARBA" id="ARBA00004161"/>
    </source>
</evidence>
<evidence type="ECO:0000256" key="3">
    <source>
        <dbReference type="ARBA" id="ARBA00004556"/>
    </source>
</evidence>
<dbReference type="PANTHER" id="PTHR45994:SF1">
    <property type="entry name" value="FI21225P1"/>
    <property type="match status" value="1"/>
</dbReference>